<dbReference type="STRING" id="706587.Desti_3740"/>
<dbReference type="AlphaFoldDB" id="I4C9Z3"/>
<dbReference type="SMART" id="SM00470">
    <property type="entry name" value="ParB"/>
    <property type="match status" value="1"/>
</dbReference>
<protein>
    <submittedName>
        <fullName evidence="2">ParB-like nuclease</fullName>
    </submittedName>
</protein>
<dbReference type="InterPro" id="IPR036086">
    <property type="entry name" value="ParB/Sulfiredoxin_sf"/>
</dbReference>
<dbReference type="RefSeq" id="WP_014811512.1">
    <property type="nucleotide sequence ID" value="NC_018025.1"/>
</dbReference>
<proteinExistence type="predicted"/>
<dbReference type="InterPro" id="IPR050336">
    <property type="entry name" value="Chromosome_partition/occlusion"/>
</dbReference>
<dbReference type="Gene3D" id="3.90.1530.30">
    <property type="match status" value="1"/>
</dbReference>
<dbReference type="KEGG" id="dti:Desti_3740"/>
<dbReference type="GO" id="GO:0007059">
    <property type="term" value="P:chromosome segregation"/>
    <property type="evidence" value="ECO:0007669"/>
    <property type="project" value="TreeGrafter"/>
</dbReference>
<organism evidence="2 3">
    <name type="scientific">Desulfomonile tiedjei (strain ATCC 49306 / DSM 6799 / DCB-1)</name>
    <dbReference type="NCBI Taxonomy" id="706587"/>
    <lineage>
        <taxon>Bacteria</taxon>
        <taxon>Pseudomonadati</taxon>
        <taxon>Thermodesulfobacteriota</taxon>
        <taxon>Desulfomonilia</taxon>
        <taxon>Desulfomonilales</taxon>
        <taxon>Desulfomonilaceae</taxon>
        <taxon>Desulfomonile</taxon>
    </lineage>
</organism>
<sequence>MNWLDHTQTAMVNPNAVDLDDVTYLIPHFSDIDPLRKSIERVGLINAPVVQMSPSGVIIPVMGRRRMQCLRELGKSEIPAKVLPKHMPVADGFALAFWDNAAHRNFDPATRAYIVKRLLELNSRETIASDFLPVLGVAPKGPRLELLKRIGSMEHSVLKALADARINEKTAALLCDLDSHDRIRLLELMESLHLNTNKIFEVISWLVDLSVVNEKTIDELLARQEVGCILADDSPLVERAERFRNLVRSWKFPELVLREQEFHAWAKNIAQPGISVRPTPMFENPQCVVEVHVHSLDEAESVVDALKRKEESRP</sequence>
<dbReference type="PANTHER" id="PTHR33375:SF1">
    <property type="entry name" value="CHROMOSOME-PARTITIONING PROTEIN PARB-RELATED"/>
    <property type="match status" value="1"/>
</dbReference>
<dbReference type="PANTHER" id="PTHR33375">
    <property type="entry name" value="CHROMOSOME-PARTITIONING PROTEIN PARB-RELATED"/>
    <property type="match status" value="1"/>
</dbReference>
<dbReference type="SUPFAM" id="SSF110849">
    <property type="entry name" value="ParB/Sulfiredoxin"/>
    <property type="match status" value="1"/>
</dbReference>
<dbReference type="EMBL" id="CP003360">
    <property type="protein sequence ID" value="AFM26384.1"/>
    <property type="molecule type" value="Genomic_DNA"/>
</dbReference>
<reference evidence="3" key="1">
    <citation type="submission" date="2012-06" db="EMBL/GenBank/DDBJ databases">
        <title>Complete sequence of chromosome of Desulfomonile tiedjei DSM 6799.</title>
        <authorList>
            <person name="Lucas S."/>
            <person name="Copeland A."/>
            <person name="Lapidus A."/>
            <person name="Glavina del Rio T."/>
            <person name="Dalin E."/>
            <person name="Tice H."/>
            <person name="Bruce D."/>
            <person name="Goodwin L."/>
            <person name="Pitluck S."/>
            <person name="Peters L."/>
            <person name="Ovchinnikova G."/>
            <person name="Zeytun A."/>
            <person name="Lu M."/>
            <person name="Kyrpides N."/>
            <person name="Mavromatis K."/>
            <person name="Ivanova N."/>
            <person name="Brettin T."/>
            <person name="Detter J.C."/>
            <person name="Han C."/>
            <person name="Larimer F."/>
            <person name="Land M."/>
            <person name="Hauser L."/>
            <person name="Markowitz V."/>
            <person name="Cheng J.-F."/>
            <person name="Hugenholtz P."/>
            <person name="Woyke T."/>
            <person name="Wu D."/>
            <person name="Spring S."/>
            <person name="Schroeder M."/>
            <person name="Brambilla E."/>
            <person name="Klenk H.-P."/>
            <person name="Eisen J.A."/>
        </authorList>
    </citation>
    <scope>NUCLEOTIDE SEQUENCE [LARGE SCALE GENOMIC DNA]</scope>
    <source>
        <strain evidence="3">ATCC 49306 / DSM 6799 / DCB-1</strain>
    </source>
</reference>
<evidence type="ECO:0000259" key="1">
    <source>
        <dbReference type="SMART" id="SM00470"/>
    </source>
</evidence>
<evidence type="ECO:0000313" key="2">
    <source>
        <dbReference type="EMBL" id="AFM26384.1"/>
    </source>
</evidence>
<accession>I4C9Z3</accession>
<dbReference type="HOGENOM" id="CLU_884896_0_0_7"/>
<dbReference type="OrthoDB" id="9793293at2"/>
<dbReference type="Proteomes" id="UP000006055">
    <property type="component" value="Chromosome"/>
</dbReference>
<dbReference type="eggNOG" id="COG1475">
    <property type="taxonomic scope" value="Bacteria"/>
</dbReference>
<dbReference type="GO" id="GO:0005694">
    <property type="term" value="C:chromosome"/>
    <property type="evidence" value="ECO:0007669"/>
    <property type="project" value="TreeGrafter"/>
</dbReference>
<gene>
    <name evidence="2" type="ordered locus">Desti_3740</name>
</gene>
<feature type="domain" description="ParB-like N-terminal" evidence="1">
    <location>
        <begin position="10"/>
        <end position="101"/>
    </location>
</feature>
<name>I4C9Z3_DESTA</name>
<dbReference type="InterPro" id="IPR003115">
    <property type="entry name" value="ParB_N"/>
</dbReference>
<keyword evidence="3" id="KW-1185">Reference proteome</keyword>
<evidence type="ECO:0000313" key="3">
    <source>
        <dbReference type="Proteomes" id="UP000006055"/>
    </source>
</evidence>